<accession>A0A388SCB6</accession>
<dbReference type="EMBL" id="BGZJ01000001">
    <property type="protein sequence ID" value="GBO93948.1"/>
    <property type="molecule type" value="Genomic_DNA"/>
</dbReference>
<dbReference type="PANTHER" id="PTHR37811:SF2">
    <property type="entry name" value="ABM DOMAIN-CONTAINING PROTEIN"/>
    <property type="match status" value="1"/>
</dbReference>
<comment type="caution">
    <text evidence="2">The sequence shown here is derived from an EMBL/GenBank/DDBJ whole genome shotgun (WGS) entry which is preliminary data.</text>
</comment>
<dbReference type="Gene3D" id="3.30.70.100">
    <property type="match status" value="1"/>
</dbReference>
<dbReference type="Pfam" id="PF03992">
    <property type="entry name" value="ABM"/>
    <property type="match status" value="1"/>
</dbReference>
<evidence type="ECO:0000313" key="2">
    <source>
        <dbReference type="EMBL" id="GBO93948.1"/>
    </source>
</evidence>
<proteinExistence type="predicted"/>
<protein>
    <recommendedName>
        <fullName evidence="1">ABM domain-containing protein</fullName>
    </recommendedName>
</protein>
<gene>
    <name evidence="2" type="primary">yqjZ</name>
    <name evidence="2" type="ORF">MESMUL_13020</name>
</gene>
<dbReference type="AlphaFoldDB" id="A0A388SCB6"/>
<reference evidence="2 3" key="1">
    <citation type="journal article" date="2018" name="Int. J. Syst. Evol. Microbiol.">
        <title>Mesosutterella multiformis gen. nov., sp. nov., a member of the family Sutterellaceae and Sutterella megalosphaeroides sp. nov., isolated from human faeces.</title>
        <authorList>
            <person name="Sakamoto M."/>
            <person name="Ikeyama N."/>
            <person name="Kunihiro T."/>
            <person name="Iino T."/>
            <person name="Yuki M."/>
            <person name="Ohkuma M."/>
        </authorList>
    </citation>
    <scope>NUCLEOTIDE SEQUENCE [LARGE SCALE GENOMIC DNA]</scope>
    <source>
        <strain evidence="2 3">4NBBH2</strain>
    </source>
</reference>
<dbReference type="InterPro" id="IPR052936">
    <property type="entry name" value="Jasmonate_Hydroxylase-like"/>
</dbReference>
<feature type="domain" description="ABM" evidence="1">
    <location>
        <begin position="11"/>
        <end position="72"/>
    </location>
</feature>
<dbReference type="Proteomes" id="UP000266091">
    <property type="component" value="Unassembled WGS sequence"/>
</dbReference>
<name>A0A388SCB6_9BURK</name>
<dbReference type="InterPro" id="IPR011008">
    <property type="entry name" value="Dimeric_a/b-barrel"/>
</dbReference>
<evidence type="ECO:0000259" key="1">
    <source>
        <dbReference type="Pfam" id="PF03992"/>
    </source>
</evidence>
<evidence type="ECO:0000313" key="3">
    <source>
        <dbReference type="Proteomes" id="UP000266091"/>
    </source>
</evidence>
<dbReference type="RefSeq" id="WP_116270228.1">
    <property type="nucleotide sequence ID" value="NZ_BGZJ01000001.1"/>
</dbReference>
<dbReference type="InterPro" id="IPR007138">
    <property type="entry name" value="ABM_dom"/>
</dbReference>
<dbReference type="SUPFAM" id="SSF54909">
    <property type="entry name" value="Dimeric alpha+beta barrel"/>
    <property type="match status" value="1"/>
</dbReference>
<organism evidence="2 3">
    <name type="scientific">Mesosutterella multiformis</name>
    <dbReference type="NCBI Taxonomy" id="2259133"/>
    <lineage>
        <taxon>Bacteria</taxon>
        <taxon>Pseudomonadati</taxon>
        <taxon>Pseudomonadota</taxon>
        <taxon>Betaproteobacteria</taxon>
        <taxon>Burkholderiales</taxon>
        <taxon>Sutterellaceae</taxon>
        <taxon>Mesosutterella</taxon>
    </lineage>
</organism>
<keyword evidence="3" id="KW-1185">Reference proteome</keyword>
<accession>A0A401LN48</accession>
<sequence>MPAQTPKPPYYALNFTTIVSPGTEDIFTKLNAYIKETVANAPGFLGIEDAKGESEWITVTYWETREAIDEWAKCLKVFTAKHPTVMMALISAKARIAKVEKQLP</sequence>
<dbReference type="PANTHER" id="PTHR37811">
    <property type="entry name" value="BLL5343 PROTEIN"/>
    <property type="match status" value="1"/>
</dbReference>
<dbReference type="OrthoDB" id="9797060at2"/>